<dbReference type="InterPro" id="IPR051541">
    <property type="entry name" value="PTS_SugarTrans_NitroReg"/>
</dbReference>
<evidence type="ECO:0000313" key="3">
    <source>
        <dbReference type="Proteomes" id="UP000316238"/>
    </source>
</evidence>
<reference evidence="2" key="1">
    <citation type="submission" date="2017-07" db="EMBL/GenBank/DDBJ databases">
        <title>The cable genome - Insights into the physiology and evolution of filamentous bacteria capable of sulfide oxidation via long distance electron transfer.</title>
        <authorList>
            <person name="Thorup C."/>
            <person name="Bjerg J.T."/>
            <person name="Schreiber L."/>
            <person name="Nielsen L.P."/>
            <person name="Kjeldsen K.U."/>
            <person name="Boesen T."/>
            <person name="Boggild A."/>
            <person name="Meysman F."/>
            <person name="Geelhoed J."/>
            <person name="Schramm A."/>
        </authorList>
    </citation>
    <scope>NUCLEOTIDE SEQUENCE [LARGE SCALE GENOMIC DNA]</scope>
    <source>
        <strain evidence="2">GS</strain>
    </source>
</reference>
<comment type="caution">
    <text evidence="2">The sequence shown here is derived from an EMBL/GenBank/DDBJ whole genome shotgun (WGS) entry which is preliminary data.</text>
</comment>
<evidence type="ECO:0000259" key="1">
    <source>
        <dbReference type="PROSITE" id="PS51094"/>
    </source>
</evidence>
<dbReference type="Proteomes" id="UP000316238">
    <property type="component" value="Unassembled WGS sequence"/>
</dbReference>
<dbReference type="GO" id="GO:0016740">
    <property type="term" value="F:transferase activity"/>
    <property type="evidence" value="ECO:0007669"/>
    <property type="project" value="UniProtKB-KW"/>
</dbReference>
<dbReference type="PROSITE" id="PS00372">
    <property type="entry name" value="PTS_EIIA_TYPE_2_HIS"/>
    <property type="match status" value="1"/>
</dbReference>
<protein>
    <submittedName>
        <fullName evidence="2">PTS IIA-like nitrogen-regulatory protein PtsN</fullName>
        <ecNumber evidence="2">2.7.1.191</ecNumber>
    </submittedName>
</protein>
<proteinExistence type="predicted"/>
<dbReference type="CDD" id="cd00211">
    <property type="entry name" value="PTS_IIA_fru"/>
    <property type="match status" value="1"/>
</dbReference>
<dbReference type="PROSITE" id="PS51094">
    <property type="entry name" value="PTS_EIIA_TYPE_2"/>
    <property type="match status" value="1"/>
</dbReference>
<sequence>MAELTEESIILELKARSKDELLYELATVAQRQCPHLQTEAVRQVLLEREQIGSTGVGNGIAIPHGKLPDLHKLLLCFGRSVRGIPFEAKDRMPVHLFVMILSPAEMAAEYLQTLGGISRVLKDEGNRGKLLQAASVETVQQLFAII</sequence>
<dbReference type="EC" id="2.7.1.191" evidence="2"/>
<name>A0A521G4S7_9BACT</name>
<dbReference type="AlphaFoldDB" id="A0A521G4S7"/>
<keyword evidence="2" id="KW-0808">Transferase</keyword>
<accession>A0A521G4S7</accession>
<evidence type="ECO:0000313" key="2">
    <source>
        <dbReference type="EMBL" id="TAA75980.1"/>
    </source>
</evidence>
<dbReference type="Pfam" id="PF00359">
    <property type="entry name" value="PTS_EIIA_2"/>
    <property type="match status" value="1"/>
</dbReference>
<dbReference type="InterPro" id="IPR002178">
    <property type="entry name" value="PTS_EIIA_type-2_dom"/>
</dbReference>
<dbReference type="Gene3D" id="3.40.930.10">
    <property type="entry name" value="Mannitol-specific EII, Chain A"/>
    <property type="match status" value="1"/>
</dbReference>
<dbReference type="PANTHER" id="PTHR47738">
    <property type="entry name" value="PTS SYSTEM FRUCTOSE-LIKE EIIA COMPONENT-RELATED"/>
    <property type="match status" value="1"/>
</dbReference>
<dbReference type="InterPro" id="IPR016152">
    <property type="entry name" value="PTrfase/Anion_transptr"/>
</dbReference>
<gene>
    <name evidence="2" type="ORF">CDV28_102102</name>
</gene>
<organism evidence="2 3">
    <name type="scientific">Candidatus Electronema aureum</name>
    <dbReference type="NCBI Taxonomy" id="2005002"/>
    <lineage>
        <taxon>Bacteria</taxon>
        <taxon>Pseudomonadati</taxon>
        <taxon>Thermodesulfobacteriota</taxon>
        <taxon>Desulfobulbia</taxon>
        <taxon>Desulfobulbales</taxon>
        <taxon>Desulfobulbaceae</taxon>
        <taxon>Candidatus Electronema</taxon>
    </lineage>
</organism>
<keyword evidence="3" id="KW-1185">Reference proteome</keyword>
<dbReference type="EMBL" id="NQJD01000002">
    <property type="protein sequence ID" value="TAA75980.1"/>
    <property type="molecule type" value="Genomic_DNA"/>
</dbReference>
<feature type="domain" description="PTS EIIA type-2" evidence="1">
    <location>
        <begin position="2"/>
        <end position="146"/>
    </location>
</feature>
<dbReference type="PANTHER" id="PTHR47738:SF2">
    <property type="entry name" value="PTS SYSTEM FRUCTOSE-LIKE EIIA COMPONENT"/>
    <property type="match status" value="1"/>
</dbReference>
<dbReference type="SUPFAM" id="SSF55804">
    <property type="entry name" value="Phoshotransferase/anion transport protein"/>
    <property type="match status" value="1"/>
</dbReference>